<dbReference type="EMBL" id="MVBM01000004">
    <property type="protein sequence ID" value="OOK74260.1"/>
    <property type="molecule type" value="Genomic_DNA"/>
</dbReference>
<evidence type="ECO:0000313" key="2">
    <source>
        <dbReference type="EMBL" id="OOK64825.1"/>
    </source>
</evidence>
<evidence type="ECO:0000256" key="1">
    <source>
        <dbReference type="SAM" id="MobiDB-lite"/>
    </source>
</evidence>
<evidence type="ECO:0000313" key="4">
    <source>
        <dbReference type="Proteomes" id="UP000188532"/>
    </source>
</evidence>
<accession>A0A1V3WD03</accession>
<feature type="region of interest" description="Disordered" evidence="1">
    <location>
        <begin position="1"/>
        <end position="25"/>
    </location>
</feature>
<gene>
    <name evidence="2" type="ORF">BZL29_8164</name>
    <name evidence="3" type="ORF">BZL30_4537</name>
</gene>
<organism evidence="2 4">
    <name type="scientific">Mycobacterium kansasii</name>
    <dbReference type="NCBI Taxonomy" id="1768"/>
    <lineage>
        <taxon>Bacteria</taxon>
        <taxon>Bacillati</taxon>
        <taxon>Actinomycetota</taxon>
        <taxon>Actinomycetes</taxon>
        <taxon>Mycobacteriales</taxon>
        <taxon>Mycobacteriaceae</taxon>
        <taxon>Mycobacterium</taxon>
    </lineage>
</organism>
<dbReference type="EMBL" id="MVBN01000012">
    <property type="protein sequence ID" value="OOK64825.1"/>
    <property type="molecule type" value="Genomic_DNA"/>
</dbReference>
<proteinExistence type="predicted"/>
<name>A0A1V3WD03_MYCKA</name>
<comment type="caution">
    <text evidence="2">The sequence shown here is derived from an EMBL/GenBank/DDBJ whole genome shotgun (WGS) entry which is preliminary data.</text>
</comment>
<dbReference type="Proteomes" id="UP000189229">
    <property type="component" value="Unassembled WGS sequence"/>
</dbReference>
<reference evidence="4 5" key="1">
    <citation type="submission" date="2017-02" db="EMBL/GenBank/DDBJ databases">
        <title>Complete genome sequences of Mycobacterium kansasii strains isolated from rhesus macaques.</title>
        <authorList>
            <person name="Panda A."/>
            <person name="Nagaraj S."/>
            <person name="Zhao X."/>
            <person name="Tettelin H."/>
            <person name="Detolla L.J."/>
        </authorList>
    </citation>
    <scope>NUCLEOTIDE SEQUENCE [LARGE SCALE GENOMIC DNA]</scope>
    <source>
        <strain evidence="2 4">11-3469</strain>
        <strain evidence="3 5">11-3813</strain>
    </source>
</reference>
<sequence>MEISHPTSLPGRQAGGRSNEQRQLEGVSVVTLRLVPAG</sequence>
<evidence type="ECO:0000313" key="5">
    <source>
        <dbReference type="Proteomes" id="UP000189229"/>
    </source>
</evidence>
<evidence type="ECO:0000313" key="3">
    <source>
        <dbReference type="EMBL" id="OOK74260.1"/>
    </source>
</evidence>
<dbReference type="AlphaFoldDB" id="A0A1V3WD03"/>
<protein>
    <submittedName>
        <fullName evidence="2">Uncharacterized protein</fullName>
    </submittedName>
</protein>
<dbReference type="Proteomes" id="UP000188532">
    <property type="component" value="Unassembled WGS sequence"/>
</dbReference>